<accession>A0ABV2GBD9</accession>
<evidence type="ECO:0000313" key="3">
    <source>
        <dbReference type="Proteomes" id="UP001549099"/>
    </source>
</evidence>
<reference evidence="2 3" key="1">
    <citation type="submission" date="2024-06" db="EMBL/GenBank/DDBJ databases">
        <title>Genomic Encyclopedia of Type Strains, Phase IV (KMG-IV): sequencing the most valuable type-strain genomes for metagenomic binning, comparative biology and taxonomic classification.</title>
        <authorList>
            <person name="Goeker M."/>
        </authorList>
    </citation>
    <scope>NUCLEOTIDE SEQUENCE [LARGE SCALE GENOMIC DNA]</scope>
    <source>
        <strain evidence="2 3">DSM 26128</strain>
    </source>
</reference>
<evidence type="ECO:0000313" key="2">
    <source>
        <dbReference type="EMBL" id="MET3575581.1"/>
    </source>
</evidence>
<organism evidence="2 3">
    <name type="scientific">Bhargavaea ullalensis</name>
    <dbReference type="NCBI Taxonomy" id="1265685"/>
    <lineage>
        <taxon>Bacteria</taxon>
        <taxon>Bacillati</taxon>
        <taxon>Bacillota</taxon>
        <taxon>Bacilli</taxon>
        <taxon>Bacillales</taxon>
        <taxon>Caryophanaceae</taxon>
        <taxon>Bhargavaea</taxon>
    </lineage>
</organism>
<dbReference type="PIRSF" id="PIRSF012509">
    <property type="entry name" value="CamS"/>
    <property type="match status" value="1"/>
</dbReference>
<keyword evidence="1" id="KW-0732">Signal</keyword>
<dbReference type="InterPro" id="IPR011426">
    <property type="entry name" value="CamS"/>
</dbReference>
<dbReference type="CDD" id="cd13441">
    <property type="entry name" value="CamS_repeat_1"/>
    <property type="match status" value="1"/>
</dbReference>
<gene>
    <name evidence="2" type="ORF">ABID49_001486</name>
</gene>
<evidence type="ECO:0000256" key="1">
    <source>
        <dbReference type="SAM" id="SignalP"/>
    </source>
</evidence>
<dbReference type="Pfam" id="PF07537">
    <property type="entry name" value="CamS"/>
    <property type="match status" value="1"/>
</dbReference>
<feature type="signal peptide" evidence="1">
    <location>
        <begin position="1"/>
        <end position="22"/>
    </location>
</feature>
<dbReference type="EMBL" id="JBEPLW010000009">
    <property type="protein sequence ID" value="MET3575581.1"/>
    <property type="molecule type" value="Genomic_DNA"/>
</dbReference>
<dbReference type="PROSITE" id="PS51257">
    <property type="entry name" value="PROKAR_LIPOPROTEIN"/>
    <property type="match status" value="1"/>
</dbReference>
<proteinExistence type="predicted"/>
<name>A0ABV2GBD9_9BACL</name>
<dbReference type="RefSeq" id="WP_354196861.1">
    <property type="nucleotide sequence ID" value="NZ_JBEPLW010000009.1"/>
</dbReference>
<feature type="chain" id="PRO_5045217286" evidence="1">
    <location>
        <begin position="23"/>
        <end position="370"/>
    </location>
</feature>
<sequence length="370" mass="40911">MKIKIITAAALTAVLLSGCLPAKEEPDVVKDPKQEAEQRVIIPNMQLSDEYYRTLLPYKKSASRGLVVNKLNSKYNVVEAESGLMRLSHRKFPTDDHFFQEGQYLDEKTVRSWLAHKSEDNPEGLNPAAAGTAEETRRDVPVYVAHIIEQNYLKRTSEDKIRLEGVSIGVALNSVNTTEGGGAIPQEKIEEEGKKAAAEIVKRMRKIEGLSQVPIMVGLYKQSPQNDISPGSYFAVSTAEKGKDVLSGWDAIDEEYIIFPTSSNADKYRDVNTSFSNFKQDVDKYFSSFVNVIGTGFYQNGTIASLKINVPIEFYGEAEVIGFSQYLSGLVVDHFPAISVEVSITSVNGPVALIVKEPGTDEPYTHIYGN</sequence>
<dbReference type="Gene3D" id="3.10.570.10">
    <property type="entry name" value="sex pheromone staph- cam373 precursor domain"/>
    <property type="match status" value="1"/>
</dbReference>
<comment type="caution">
    <text evidence="2">The sequence shown here is derived from an EMBL/GenBank/DDBJ whole genome shotgun (WGS) entry which is preliminary data.</text>
</comment>
<dbReference type="CDD" id="cd13440">
    <property type="entry name" value="CamS_repeat_2"/>
    <property type="match status" value="1"/>
</dbReference>
<keyword evidence="3" id="KW-1185">Reference proteome</keyword>
<dbReference type="Proteomes" id="UP001549099">
    <property type="component" value="Unassembled WGS sequence"/>
</dbReference>
<protein>
    <submittedName>
        <fullName evidence="2">Protein involved in sex pheromone biosynthesis</fullName>
    </submittedName>
</protein>